<comment type="caution">
    <text evidence="1">The sequence shown here is derived from an EMBL/GenBank/DDBJ whole genome shotgun (WGS) entry which is preliminary data.</text>
</comment>
<sequence length="91" mass="9773">MTASIAFLKAIDDLPIGTFTGAAGPRRYLVSHQIMAGGKSHKLVAYQLGGPDYISLNLYLTRKSGALLRPCEMPAEKVVAFVLALVPDVQE</sequence>
<reference evidence="1 2" key="1">
    <citation type="submission" date="2018-10" db="EMBL/GenBank/DDBJ databases">
        <title>Genomic Encyclopedia of Archaeal and Bacterial Type Strains, Phase II (KMG-II): from individual species to whole genera.</title>
        <authorList>
            <person name="Goeker M."/>
        </authorList>
    </citation>
    <scope>NUCLEOTIDE SEQUENCE [LARGE SCALE GENOMIC DNA]</scope>
    <source>
        <strain evidence="1 2">DSM 29317</strain>
    </source>
</reference>
<evidence type="ECO:0000313" key="2">
    <source>
        <dbReference type="Proteomes" id="UP000271700"/>
    </source>
</evidence>
<dbReference type="OrthoDB" id="1189996at2"/>
<proteinExistence type="predicted"/>
<gene>
    <name evidence="1" type="ORF">CLV75_3318</name>
</gene>
<dbReference type="AlphaFoldDB" id="A0A497ZC11"/>
<name>A0A497ZC11_9RHOB</name>
<evidence type="ECO:0000313" key="1">
    <source>
        <dbReference type="EMBL" id="RLK02766.1"/>
    </source>
</evidence>
<organism evidence="1 2">
    <name type="scientific">Ruegeria conchae</name>
    <dbReference type="NCBI Taxonomy" id="981384"/>
    <lineage>
        <taxon>Bacteria</taxon>
        <taxon>Pseudomonadati</taxon>
        <taxon>Pseudomonadota</taxon>
        <taxon>Alphaproteobacteria</taxon>
        <taxon>Rhodobacterales</taxon>
        <taxon>Roseobacteraceae</taxon>
        <taxon>Ruegeria</taxon>
    </lineage>
</organism>
<keyword evidence="2" id="KW-1185">Reference proteome</keyword>
<dbReference type="Proteomes" id="UP000271700">
    <property type="component" value="Unassembled WGS sequence"/>
</dbReference>
<dbReference type="EMBL" id="RCCT01000005">
    <property type="protein sequence ID" value="RLK02766.1"/>
    <property type="molecule type" value="Genomic_DNA"/>
</dbReference>
<dbReference type="RefSeq" id="WP_010443608.1">
    <property type="nucleotide sequence ID" value="NZ_AEYW01000025.1"/>
</dbReference>
<protein>
    <recommendedName>
        <fullName evidence="3">Peptide methionine sulfoxide reductase</fullName>
    </recommendedName>
</protein>
<dbReference type="STRING" id="981384.GCA_000192475_00195"/>
<accession>A0A497ZC11</accession>
<evidence type="ECO:0008006" key="3">
    <source>
        <dbReference type="Google" id="ProtNLM"/>
    </source>
</evidence>